<comment type="caution">
    <text evidence="1">The sequence shown here is derived from an EMBL/GenBank/DDBJ whole genome shotgun (WGS) entry which is preliminary data.</text>
</comment>
<organism evidence="1 2">
    <name type="scientific">Aphanizomenon flos-aquae LD13</name>
    <dbReference type="NCBI Taxonomy" id="1710894"/>
    <lineage>
        <taxon>Bacteria</taxon>
        <taxon>Bacillati</taxon>
        <taxon>Cyanobacteriota</taxon>
        <taxon>Cyanophyceae</taxon>
        <taxon>Nostocales</taxon>
        <taxon>Aphanizomenonaceae</taxon>
        <taxon>Aphanizomenon</taxon>
    </lineage>
</organism>
<proteinExistence type="predicted"/>
<dbReference type="Proteomes" id="UP000092382">
    <property type="component" value="Unassembled WGS sequence"/>
</dbReference>
<evidence type="ECO:0000313" key="2">
    <source>
        <dbReference type="Proteomes" id="UP000092382"/>
    </source>
</evidence>
<accession>A0A1B7W132</accession>
<protein>
    <recommendedName>
        <fullName evidence="3">DUF2281 domain-containing protein</fullName>
    </recommendedName>
</protein>
<dbReference type="PATRIC" id="fig|1710894.3.peg.690"/>
<gene>
    <name evidence="1" type="ORF">AN481_02650</name>
</gene>
<dbReference type="AlphaFoldDB" id="A0A1B7W132"/>
<dbReference type="EMBL" id="LJOY01000005">
    <property type="protein sequence ID" value="OBQ26964.1"/>
    <property type="molecule type" value="Genomic_DNA"/>
</dbReference>
<evidence type="ECO:0008006" key="3">
    <source>
        <dbReference type="Google" id="ProtNLM"/>
    </source>
</evidence>
<reference evidence="1 2" key="1">
    <citation type="submission" date="2015-09" db="EMBL/GenBank/DDBJ databases">
        <title>Whole genome shotgun sequence assembly of Aphanizomenon flos-aquae UKL13.</title>
        <authorList>
            <person name="Driscoll C."/>
        </authorList>
    </citation>
    <scope>NUCLEOTIDE SEQUENCE [LARGE SCALE GENOMIC DNA]</scope>
    <source>
        <strain evidence="1">MDT13</strain>
    </source>
</reference>
<name>A0A1B7W132_APHFL</name>
<sequence>MSNYQELLQQAKSLTPEEQLKLVEDLSILIRQQLKMTSNPKRSILELRGLGKEIWGNIDAQEYVNQERDSWNG</sequence>
<evidence type="ECO:0000313" key="1">
    <source>
        <dbReference type="EMBL" id="OBQ26964.1"/>
    </source>
</evidence>
<dbReference type="STRING" id="1803587.GCA_001593825_02781"/>